<organism evidence="2 3">
    <name type="scientific">Claviceps africana</name>
    <dbReference type="NCBI Taxonomy" id="83212"/>
    <lineage>
        <taxon>Eukaryota</taxon>
        <taxon>Fungi</taxon>
        <taxon>Dikarya</taxon>
        <taxon>Ascomycota</taxon>
        <taxon>Pezizomycotina</taxon>
        <taxon>Sordariomycetes</taxon>
        <taxon>Hypocreomycetidae</taxon>
        <taxon>Hypocreales</taxon>
        <taxon>Clavicipitaceae</taxon>
        <taxon>Claviceps</taxon>
    </lineage>
</organism>
<proteinExistence type="predicted"/>
<protein>
    <submittedName>
        <fullName evidence="2">Uncharacterized protein</fullName>
    </submittedName>
</protein>
<dbReference type="AlphaFoldDB" id="A0A8K0NGP3"/>
<dbReference type="EMBL" id="SRPY01000442">
    <property type="protein sequence ID" value="KAG5923596.1"/>
    <property type="molecule type" value="Genomic_DNA"/>
</dbReference>
<sequence>MAREWGDEGDRGVEEKGEAWRLKEVEEVEMATCKCRSCRQARTGQQQPAAGVWSASASSVIEQTRLDLARQRTGPMTTPEALERPSLNRKPQTALEDAGQQWNLLPSSTGVDAECQAAKT</sequence>
<dbReference type="Proteomes" id="UP000811619">
    <property type="component" value="Unassembled WGS sequence"/>
</dbReference>
<feature type="region of interest" description="Disordered" evidence="1">
    <location>
        <begin position="71"/>
        <end position="96"/>
    </location>
</feature>
<gene>
    <name evidence="2" type="ORF">E4U42_004918</name>
</gene>
<name>A0A8K0NGP3_9HYPO</name>
<keyword evidence="3" id="KW-1185">Reference proteome</keyword>
<accession>A0A8K0NGP3</accession>
<feature type="compositionally biased region" description="Polar residues" evidence="1">
    <location>
        <begin position="101"/>
        <end position="110"/>
    </location>
</feature>
<reference evidence="2" key="1">
    <citation type="journal article" date="2020" name="bioRxiv">
        <title>Whole genome comparisons of ergot fungi reveals the divergence and evolution of species within the genus Claviceps are the result of varying mechanisms driving genome evolution and host range expansion.</title>
        <authorList>
            <person name="Wyka S.A."/>
            <person name="Mondo S.J."/>
            <person name="Liu M."/>
            <person name="Dettman J."/>
            <person name="Nalam V."/>
            <person name="Broders K.D."/>
        </authorList>
    </citation>
    <scope>NUCLEOTIDE SEQUENCE</scope>
    <source>
        <strain evidence="2">CCC 489</strain>
    </source>
</reference>
<feature type="non-terminal residue" evidence="2">
    <location>
        <position position="120"/>
    </location>
</feature>
<evidence type="ECO:0000313" key="3">
    <source>
        <dbReference type="Proteomes" id="UP000811619"/>
    </source>
</evidence>
<comment type="caution">
    <text evidence="2">The sequence shown here is derived from an EMBL/GenBank/DDBJ whole genome shotgun (WGS) entry which is preliminary data.</text>
</comment>
<feature type="region of interest" description="Disordered" evidence="1">
    <location>
        <begin position="101"/>
        <end position="120"/>
    </location>
</feature>
<evidence type="ECO:0000256" key="1">
    <source>
        <dbReference type="SAM" id="MobiDB-lite"/>
    </source>
</evidence>
<evidence type="ECO:0000313" key="2">
    <source>
        <dbReference type="EMBL" id="KAG5923596.1"/>
    </source>
</evidence>